<comment type="caution">
    <text evidence="1">The sequence shown here is derived from an EMBL/GenBank/DDBJ whole genome shotgun (WGS) entry which is preliminary data.</text>
</comment>
<name>A0AAW9SH77_9BACT</name>
<dbReference type="Proteomes" id="UP001403385">
    <property type="component" value="Unassembled WGS sequence"/>
</dbReference>
<evidence type="ECO:0000313" key="2">
    <source>
        <dbReference type="Proteomes" id="UP001403385"/>
    </source>
</evidence>
<evidence type="ECO:0000313" key="1">
    <source>
        <dbReference type="EMBL" id="MEN7550056.1"/>
    </source>
</evidence>
<dbReference type="InterPro" id="IPR008969">
    <property type="entry name" value="CarboxyPept-like_regulatory"/>
</dbReference>
<protein>
    <recommendedName>
        <fullName evidence="3">Carboxypeptidase-like regulatory domain-containing protein</fullName>
    </recommendedName>
</protein>
<accession>A0AAW9SH77</accession>
<dbReference type="RefSeq" id="WP_346822829.1">
    <property type="nucleotide sequence ID" value="NZ_JBDKWZ010000011.1"/>
</dbReference>
<organism evidence="1 2">
    <name type="scientific">Rapidithrix thailandica</name>
    <dbReference type="NCBI Taxonomy" id="413964"/>
    <lineage>
        <taxon>Bacteria</taxon>
        <taxon>Pseudomonadati</taxon>
        <taxon>Bacteroidota</taxon>
        <taxon>Cytophagia</taxon>
        <taxon>Cytophagales</taxon>
        <taxon>Flammeovirgaceae</taxon>
        <taxon>Rapidithrix</taxon>
    </lineage>
</organism>
<dbReference type="SUPFAM" id="SSF49464">
    <property type="entry name" value="Carboxypeptidase regulatory domain-like"/>
    <property type="match status" value="1"/>
</dbReference>
<evidence type="ECO:0008006" key="3">
    <source>
        <dbReference type="Google" id="ProtNLM"/>
    </source>
</evidence>
<gene>
    <name evidence="1" type="ORF">AAG747_19190</name>
</gene>
<dbReference type="AlphaFoldDB" id="A0AAW9SH77"/>
<sequence>MKRLLILFIVFTASVCSLYSQNKTIKGRVLSEHLDILTGTSIMINDTVEVGRVDMNGFFQIDIPISKKRITFRFLGVEPTTIELVDDCNIEVVLMLSSTYDFISPRRVDRKRKKRYKKLPEIHKQAFEKGIFETENACYKREFESLYLSDRER</sequence>
<reference evidence="1 2" key="1">
    <citation type="submission" date="2024-04" db="EMBL/GenBank/DDBJ databases">
        <title>Novel genus in family Flammeovirgaceae.</title>
        <authorList>
            <person name="Nguyen T.H."/>
            <person name="Vuong T.Q."/>
            <person name="Le H."/>
            <person name="Kim S.-G."/>
        </authorList>
    </citation>
    <scope>NUCLEOTIDE SEQUENCE [LARGE SCALE GENOMIC DNA]</scope>
    <source>
        <strain evidence="1 2">JCM 23209</strain>
    </source>
</reference>
<keyword evidence="2" id="KW-1185">Reference proteome</keyword>
<dbReference type="EMBL" id="JBDKWZ010000011">
    <property type="protein sequence ID" value="MEN7550056.1"/>
    <property type="molecule type" value="Genomic_DNA"/>
</dbReference>
<proteinExistence type="predicted"/>